<dbReference type="EMBL" id="KK207944">
    <property type="protein sequence ID" value="EZF47432.1"/>
    <property type="molecule type" value="Genomic_DNA"/>
</dbReference>
<evidence type="ECO:0000313" key="2">
    <source>
        <dbReference type="EMBL" id="EZF47432.1"/>
    </source>
</evidence>
<organism evidence="2">
    <name type="scientific">Trichophyton rubrum CBS 288.86</name>
    <dbReference type="NCBI Taxonomy" id="1215330"/>
    <lineage>
        <taxon>Eukaryota</taxon>
        <taxon>Fungi</taxon>
        <taxon>Dikarya</taxon>
        <taxon>Ascomycota</taxon>
        <taxon>Pezizomycotina</taxon>
        <taxon>Eurotiomycetes</taxon>
        <taxon>Eurotiomycetidae</taxon>
        <taxon>Onygenales</taxon>
        <taxon>Arthrodermataceae</taxon>
        <taxon>Trichophyton</taxon>
    </lineage>
</organism>
<dbReference type="HOGENOM" id="CLU_047843_0_0_1"/>
<dbReference type="OrthoDB" id="4167490at2759"/>
<feature type="region of interest" description="Disordered" evidence="1">
    <location>
        <begin position="1"/>
        <end position="42"/>
    </location>
</feature>
<protein>
    <recommendedName>
        <fullName evidence="3">F-box domain-containing protein</fullName>
    </recommendedName>
</protein>
<dbReference type="Proteomes" id="UP000023758">
    <property type="component" value="Unassembled WGS sequence"/>
</dbReference>
<proteinExistence type="predicted"/>
<accession>A0A022VM93</accession>
<name>A0A022VM93_TRIRU</name>
<evidence type="ECO:0000256" key="1">
    <source>
        <dbReference type="SAM" id="MobiDB-lite"/>
    </source>
</evidence>
<evidence type="ECO:0008006" key="3">
    <source>
        <dbReference type="Google" id="ProtNLM"/>
    </source>
</evidence>
<dbReference type="AlphaFoldDB" id="A0A022VM93"/>
<sequence>MQFSDCSMTPVRVRGKKRHRKDVSQGTREKRPRQTSTRASTNYTHYSHVHSDGTIIKPKLRTQSAIPSRISLQTLPMEILQHIFFDCLEINLLRVFPQLACAMCNKRIYSCITMLAIWEEPSPIYHTLESMDERAGTCLERTQGKILKAFRPVGYRYLSTIEKARLQSQILNCRWATLELISSCVVKCAGLEQLLETRDDNPQMHEPDLIRILNSRENTLLRSYLRIASVRNNRSLWWSLNFHVKGNFDHHVLFRNVACIFSIPEKAIDKRPWSPRKVELFKLLRLLLYQGTSLAPSQPYSREVLHAGVHQAIIENNSSMVERLLELDEYCVSSEAFLFNGRQKNAGYEIPSEHFLTAIRHSTTLDMMKTLVRASAESLPFDNSEITEWALECEKSSSPFCEWLLEIMVQLPYQRRHSSEQMFICGMLNLSGFNWNLPPVGAGRLRYVTNDPAYRPYVVAWSEEPYPWPADLFSYTDKAPIDLSVLQHSKS</sequence>
<gene>
    <name evidence="2" type="ORF">H103_08715</name>
</gene>
<reference evidence="2" key="1">
    <citation type="submission" date="2014-02" db="EMBL/GenBank/DDBJ databases">
        <title>The Genome Sequence of Trichophyton rubrum (morphotype fischeri) CBS 288.86.</title>
        <authorList>
            <consortium name="The Broad Institute Genomics Platform"/>
            <person name="Cuomo C.A."/>
            <person name="White T.C."/>
            <person name="Graser Y."/>
            <person name="Martinez-Rossi N."/>
            <person name="Heitman J."/>
            <person name="Young S.K."/>
            <person name="Zeng Q."/>
            <person name="Gargeya S."/>
            <person name="Abouelleil A."/>
            <person name="Alvarado L."/>
            <person name="Chapman S.B."/>
            <person name="Gainer-Dewar J."/>
            <person name="Goldberg J."/>
            <person name="Griggs A."/>
            <person name="Gujja S."/>
            <person name="Hansen M."/>
            <person name="Howarth C."/>
            <person name="Imamovic A."/>
            <person name="Larimer J."/>
            <person name="Martinez D."/>
            <person name="Murphy C."/>
            <person name="Pearson M.D."/>
            <person name="Persinoti G."/>
            <person name="Poon T."/>
            <person name="Priest M."/>
            <person name="Roberts A.D."/>
            <person name="Saif S."/>
            <person name="Shea T.D."/>
            <person name="Sykes S.N."/>
            <person name="Wortman J."/>
            <person name="Nusbaum C."/>
            <person name="Birren B."/>
        </authorList>
    </citation>
    <scope>NUCLEOTIDE SEQUENCE [LARGE SCALE GENOMIC DNA]</scope>
    <source>
        <strain evidence="2">CBS 288.86</strain>
    </source>
</reference>